<dbReference type="NCBIfam" id="TIGR00786">
    <property type="entry name" value="dctM"/>
    <property type="match status" value="1"/>
</dbReference>
<feature type="transmembrane region" description="Helical" evidence="7">
    <location>
        <begin position="334"/>
        <end position="350"/>
    </location>
</feature>
<protein>
    <recommendedName>
        <fullName evidence="7">TRAP transporter large permease protein</fullName>
    </recommendedName>
</protein>
<dbReference type="Proteomes" id="UP000480350">
    <property type="component" value="Unassembled WGS sequence"/>
</dbReference>
<comment type="caution">
    <text evidence="9">The sequence shown here is derived from an EMBL/GenBank/DDBJ whole genome shotgun (WGS) entry which is preliminary data.</text>
</comment>
<evidence type="ECO:0000313" key="9">
    <source>
        <dbReference type="EMBL" id="MXQ07581.1"/>
    </source>
</evidence>
<dbReference type="InterPro" id="IPR010656">
    <property type="entry name" value="DctM"/>
</dbReference>
<feature type="domain" description="TRAP C4-dicarboxylate transport system permease DctM subunit" evidence="8">
    <location>
        <begin position="7"/>
        <end position="417"/>
    </location>
</feature>
<reference evidence="9 10" key="2">
    <citation type="submission" date="2020-03" db="EMBL/GenBank/DDBJ databases">
        <title>Kangsaoukella pontilimi gen. nov., sp. nov., a new member of the family Rhodobacteraceae isolated from a tidal mudflat.</title>
        <authorList>
            <person name="Kim I.S."/>
        </authorList>
    </citation>
    <scope>NUCLEOTIDE SEQUENCE [LARGE SCALE GENOMIC DNA]</scope>
    <source>
        <strain evidence="9 10">GH1-50</strain>
    </source>
</reference>
<comment type="subcellular location">
    <subcellularLocation>
        <location evidence="1 7">Cell inner membrane</location>
        <topology evidence="1 7">Multi-pass membrane protein</topology>
    </subcellularLocation>
</comment>
<dbReference type="PANTHER" id="PTHR33362">
    <property type="entry name" value="SIALIC ACID TRAP TRANSPORTER PERMEASE PROTEIN SIAT-RELATED"/>
    <property type="match status" value="1"/>
</dbReference>
<feature type="transmembrane region" description="Helical" evidence="7">
    <location>
        <begin position="135"/>
        <end position="158"/>
    </location>
</feature>
<comment type="function">
    <text evidence="7">Part of the tripartite ATP-independent periplasmic (TRAP) transport system.</text>
</comment>
<keyword evidence="3 7" id="KW-0997">Cell inner membrane</keyword>
<name>A0A7C9J2G3_9RHOB</name>
<accession>A0A7C9J2G3</accession>
<comment type="subunit">
    <text evidence="7">The complex comprises the extracytoplasmic solute receptor protein and the two transmembrane proteins.</text>
</comment>
<dbReference type="PIRSF" id="PIRSF006066">
    <property type="entry name" value="HI0050"/>
    <property type="match status" value="1"/>
</dbReference>
<feature type="transmembrane region" description="Helical" evidence="7">
    <location>
        <begin position="394"/>
        <end position="422"/>
    </location>
</feature>
<gene>
    <name evidence="9" type="ORF">GQ651_06950</name>
</gene>
<feature type="transmembrane region" description="Helical" evidence="7">
    <location>
        <begin position="50"/>
        <end position="70"/>
    </location>
</feature>
<dbReference type="GO" id="GO:0005886">
    <property type="term" value="C:plasma membrane"/>
    <property type="evidence" value="ECO:0007669"/>
    <property type="project" value="UniProtKB-SubCell"/>
</dbReference>
<keyword evidence="10" id="KW-1185">Reference proteome</keyword>
<feature type="transmembrane region" description="Helical" evidence="7">
    <location>
        <begin position="215"/>
        <end position="236"/>
    </location>
</feature>
<evidence type="ECO:0000256" key="5">
    <source>
        <dbReference type="ARBA" id="ARBA00022989"/>
    </source>
</evidence>
<evidence type="ECO:0000259" key="8">
    <source>
        <dbReference type="Pfam" id="PF06808"/>
    </source>
</evidence>
<keyword evidence="7" id="KW-0813">Transport</keyword>
<feature type="transmembrane region" description="Helical" evidence="7">
    <location>
        <begin position="242"/>
        <end position="266"/>
    </location>
</feature>
<comment type="similarity">
    <text evidence="7">Belongs to the TRAP transporter large permease family.</text>
</comment>
<organism evidence="9 10">
    <name type="scientific">Kangsaoukella pontilimi</name>
    <dbReference type="NCBI Taxonomy" id="2691042"/>
    <lineage>
        <taxon>Bacteria</taxon>
        <taxon>Pseudomonadati</taxon>
        <taxon>Pseudomonadota</taxon>
        <taxon>Alphaproteobacteria</taxon>
        <taxon>Rhodobacterales</taxon>
        <taxon>Paracoccaceae</taxon>
        <taxon>Kangsaoukella</taxon>
    </lineage>
</organism>
<evidence type="ECO:0000313" key="10">
    <source>
        <dbReference type="Proteomes" id="UP000480350"/>
    </source>
</evidence>
<keyword evidence="5 7" id="KW-1133">Transmembrane helix</keyword>
<dbReference type="EMBL" id="WUPT01000001">
    <property type="protein sequence ID" value="MXQ07581.1"/>
    <property type="molecule type" value="Genomic_DNA"/>
</dbReference>
<dbReference type="GO" id="GO:0022857">
    <property type="term" value="F:transmembrane transporter activity"/>
    <property type="evidence" value="ECO:0007669"/>
    <property type="project" value="UniProtKB-UniRule"/>
</dbReference>
<evidence type="ECO:0000256" key="6">
    <source>
        <dbReference type="ARBA" id="ARBA00023136"/>
    </source>
</evidence>
<keyword evidence="6 7" id="KW-0472">Membrane</keyword>
<sequence>MIWAIAVGLLGLLALSIPVGIVLFLLGFGVDTFFSPFPLIRGLGNLVWSTSNNATLIAIPFFVLLGEILVRSGIATRTYAALDRWVSWMPGGLVHANVATATMFSATSGSSVATAATVATVAMPQAEKLGYDPRLFSGAIAAGGTLGIMIPPSINLIVYGFLTQTSIPQLFLAGLVPGIALALGFMAITVVICMIRPNLGGTRRTFPFSEMLRALVQLIPIVLLFTIIIGTIYKGWATPTEAAAVGVAGAVVIAAMFGGVSIRMFAESILGTVKITSMIMLVVIGASFLNFTLASAGMGRELQALLDGLGLSPMGLIFVVVLIYIVLGFFIETLSLMVVTIPIIVPLVVAQGFDPIWFGILMIVLIEMALITPPVGLNLYVVQGARKGGRMSEVMVGAIPYVVAMLIMVGLLIAFPSIALYLPSVLSEG</sequence>
<feature type="transmembrane region" description="Helical" evidence="7">
    <location>
        <begin position="304"/>
        <end position="327"/>
    </location>
</feature>
<dbReference type="AlphaFoldDB" id="A0A7C9J2G3"/>
<keyword evidence="2" id="KW-1003">Cell membrane</keyword>
<proteinExistence type="inferred from homology"/>
<dbReference type="InterPro" id="IPR004681">
    <property type="entry name" value="TRAP_DctM"/>
</dbReference>
<evidence type="ECO:0000256" key="4">
    <source>
        <dbReference type="ARBA" id="ARBA00022692"/>
    </source>
</evidence>
<dbReference type="RefSeq" id="WP_160763448.1">
    <property type="nucleotide sequence ID" value="NZ_WUPT01000001.1"/>
</dbReference>
<feature type="transmembrane region" description="Helical" evidence="7">
    <location>
        <begin position="278"/>
        <end position="298"/>
    </location>
</feature>
<dbReference type="PANTHER" id="PTHR33362:SF5">
    <property type="entry name" value="C4-DICARBOXYLATE TRAP TRANSPORTER LARGE PERMEASE PROTEIN DCTM"/>
    <property type="match status" value="1"/>
</dbReference>
<evidence type="ECO:0000256" key="7">
    <source>
        <dbReference type="RuleBase" id="RU369079"/>
    </source>
</evidence>
<feature type="transmembrane region" description="Helical" evidence="7">
    <location>
        <begin position="356"/>
        <end position="382"/>
    </location>
</feature>
<dbReference type="Pfam" id="PF06808">
    <property type="entry name" value="DctM"/>
    <property type="match status" value="1"/>
</dbReference>
<feature type="transmembrane region" description="Helical" evidence="7">
    <location>
        <begin position="170"/>
        <end position="195"/>
    </location>
</feature>
<evidence type="ECO:0000256" key="1">
    <source>
        <dbReference type="ARBA" id="ARBA00004429"/>
    </source>
</evidence>
<feature type="transmembrane region" description="Helical" evidence="7">
    <location>
        <begin position="7"/>
        <end position="30"/>
    </location>
</feature>
<keyword evidence="4 7" id="KW-0812">Transmembrane</keyword>
<reference evidence="9 10" key="1">
    <citation type="submission" date="2019-12" db="EMBL/GenBank/DDBJ databases">
        <authorList>
            <person name="Lee S.D."/>
        </authorList>
    </citation>
    <scope>NUCLEOTIDE SEQUENCE [LARGE SCALE GENOMIC DNA]</scope>
    <source>
        <strain evidence="9 10">GH1-50</strain>
    </source>
</reference>
<evidence type="ECO:0000256" key="2">
    <source>
        <dbReference type="ARBA" id="ARBA00022475"/>
    </source>
</evidence>
<evidence type="ECO:0000256" key="3">
    <source>
        <dbReference type="ARBA" id="ARBA00022519"/>
    </source>
</evidence>